<dbReference type="Pfam" id="PF01066">
    <property type="entry name" value="CDP-OH_P_transf"/>
    <property type="match status" value="1"/>
</dbReference>
<keyword evidence="4 11" id="KW-0808">Transferase</keyword>
<evidence type="ECO:0000256" key="1">
    <source>
        <dbReference type="ARBA" id="ARBA00004141"/>
    </source>
</evidence>
<keyword evidence="6 13" id="KW-1133">Transmembrane helix</keyword>
<protein>
    <submittedName>
        <fullName evidence="14">CDP-diacylglycerol--glycerol-3-phosphate 3-phosphatidyltransferase</fullName>
    </submittedName>
</protein>
<evidence type="ECO:0000256" key="11">
    <source>
        <dbReference type="RuleBase" id="RU003750"/>
    </source>
</evidence>
<evidence type="ECO:0000256" key="6">
    <source>
        <dbReference type="ARBA" id="ARBA00022989"/>
    </source>
</evidence>
<sequence>MSVTPPEQRPYPVSHAVWTIPNVISFARILLIAVFGGLFMGEQDVAAIIVLAAAGLSDFLDGFLARRWNQVTALGRLLDPAADRLLTLVVVLGLAVRDIIPWWLVVVLLARDLMVAVALLYGRAHKIRSPHVTFVGKAATFCLYITLPMAYVGFELWEWLHTVAIVLSLGAAVLYWISGVGYVQDIRHRAAAARRARGSARGPRMEATIRDSEEAS</sequence>
<dbReference type="InterPro" id="IPR043130">
    <property type="entry name" value="CDP-OH_PTrfase_TM_dom"/>
</dbReference>
<comment type="subcellular location">
    <subcellularLocation>
        <location evidence="1">Membrane</location>
        <topology evidence="1">Multi-pass membrane protein</topology>
    </subcellularLocation>
</comment>
<dbReference type="EMBL" id="BSUN01000001">
    <property type="protein sequence ID" value="GMA37600.1"/>
    <property type="molecule type" value="Genomic_DNA"/>
</dbReference>
<evidence type="ECO:0000256" key="10">
    <source>
        <dbReference type="ARBA" id="ARBA00023264"/>
    </source>
</evidence>
<gene>
    <name evidence="14" type="ORF">GCM10025876_38040</name>
</gene>
<evidence type="ECO:0000256" key="5">
    <source>
        <dbReference type="ARBA" id="ARBA00022692"/>
    </source>
</evidence>
<dbReference type="InterPro" id="IPR050324">
    <property type="entry name" value="CDP-alcohol_PTase-I"/>
</dbReference>
<dbReference type="InterPro" id="IPR000462">
    <property type="entry name" value="CDP-OH_P_trans"/>
</dbReference>
<evidence type="ECO:0000313" key="14">
    <source>
        <dbReference type="EMBL" id="GMA37600.1"/>
    </source>
</evidence>
<dbReference type="Gene3D" id="1.20.120.1760">
    <property type="match status" value="1"/>
</dbReference>
<evidence type="ECO:0000256" key="7">
    <source>
        <dbReference type="ARBA" id="ARBA00023098"/>
    </source>
</evidence>
<feature type="transmembrane region" description="Helical" evidence="13">
    <location>
        <begin position="134"/>
        <end position="153"/>
    </location>
</feature>
<reference evidence="15" key="1">
    <citation type="journal article" date="2019" name="Int. J. Syst. Evol. Microbiol.">
        <title>The Global Catalogue of Microorganisms (GCM) 10K type strain sequencing project: providing services to taxonomists for standard genome sequencing and annotation.</title>
        <authorList>
            <consortium name="The Broad Institute Genomics Platform"/>
            <consortium name="The Broad Institute Genome Sequencing Center for Infectious Disease"/>
            <person name="Wu L."/>
            <person name="Ma J."/>
        </authorList>
    </citation>
    <scope>NUCLEOTIDE SEQUENCE [LARGE SCALE GENOMIC DNA]</scope>
    <source>
        <strain evidence="15">NBRC 112299</strain>
    </source>
</reference>
<evidence type="ECO:0000313" key="15">
    <source>
        <dbReference type="Proteomes" id="UP001157125"/>
    </source>
</evidence>
<feature type="region of interest" description="Disordered" evidence="12">
    <location>
        <begin position="197"/>
        <end position="216"/>
    </location>
</feature>
<dbReference type="PANTHER" id="PTHR14269:SF62">
    <property type="entry name" value="CDP-DIACYLGLYCEROL--GLYCEROL-3-PHOSPHATE 3-PHOSPHATIDYLTRANSFERASE 1, CHLOROPLASTIC"/>
    <property type="match status" value="1"/>
</dbReference>
<dbReference type="PROSITE" id="PS00379">
    <property type="entry name" value="CDP_ALCOHOL_P_TRANSF"/>
    <property type="match status" value="1"/>
</dbReference>
<keyword evidence="15" id="KW-1185">Reference proteome</keyword>
<feature type="compositionally biased region" description="Basic and acidic residues" evidence="12">
    <location>
        <begin position="203"/>
        <end position="216"/>
    </location>
</feature>
<evidence type="ECO:0000256" key="8">
    <source>
        <dbReference type="ARBA" id="ARBA00023136"/>
    </source>
</evidence>
<evidence type="ECO:0000256" key="13">
    <source>
        <dbReference type="SAM" id="Phobius"/>
    </source>
</evidence>
<feature type="transmembrane region" description="Helical" evidence="13">
    <location>
        <begin position="16"/>
        <end position="39"/>
    </location>
</feature>
<keyword evidence="8 13" id="KW-0472">Membrane</keyword>
<organism evidence="14 15">
    <name type="scientific">Demequina litorisediminis</name>
    <dbReference type="NCBI Taxonomy" id="1849022"/>
    <lineage>
        <taxon>Bacteria</taxon>
        <taxon>Bacillati</taxon>
        <taxon>Actinomycetota</taxon>
        <taxon>Actinomycetes</taxon>
        <taxon>Micrococcales</taxon>
        <taxon>Demequinaceae</taxon>
        <taxon>Demequina</taxon>
    </lineage>
</organism>
<evidence type="ECO:0000256" key="4">
    <source>
        <dbReference type="ARBA" id="ARBA00022679"/>
    </source>
</evidence>
<keyword evidence="3" id="KW-0444">Lipid biosynthesis</keyword>
<evidence type="ECO:0000256" key="3">
    <source>
        <dbReference type="ARBA" id="ARBA00022516"/>
    </source>
</evidence>
<evidence type="ECO:0000256" key="12">
    <source>
        <dbReference type="SAM" id="MobiDB-lite"/>
    </source>
</evidence>
<keyword evidence="7" id="KW-0443">Lipid metabolism</keyword>
<keyword evidence="5 13" id="KW-0812">Transmembrane</keyword>
<accession>A0ABQ6II86</accession>
<evidence type="ECO:0000256" key="2">
    <source>
        <dbReference type="ARBA" id="ARBA00010441"/>
    </source>
</evidence>
<name>A0ABQ6II86_9MICO</name>
<feature type="transmembrane region" description="Helical" evidence="13">
    <location>
        <begin position="45"/>
        <end position="65"/>
    </location>
</feature>
<evidence type="ECO:0000256" key="9">
    <source>
        <dbReference type="ARBA" id="ARBA00023209"/>
    </source>
</evidence>
<keyword evidence="9" id="KW-0594">Phospholipid biosynthesis</keyword>
<dbReference type="InterPro" id="IPR048254">
    <property type="entry name" value="CDP_ALCOHOL_P_TRANSF_CS"/>
</dbReference>
<dbReference type="RefSeq" id="WP_284329189.1">
    <property type="nucleotide sequence ID" value="NZ_BSUN01000001.1"/>
</dbReference>
<dbReference type="Proteomes" id="UP001157125">
    <property type="component" value="Unassembled WGS sequence"/>
</dbReference>
<comment type="similarity">
    <text evidence="2 11">Belongs to the CDP-alcohol phosphatidyltransferase class-I family.</text>
</comment>
<feature type="transmembrane region" description="Helical" evidence="13">
    <location>
        <begin position="159"/>
        <end position="177"/>
    </location>
</feature>
<comment type="caution">
    <text evidence="14">The sequence shown here is derived from an EMBL/GenBank/DDBJ whole genome shotgun (WGS) entry which is preliminary data.</text>
</comment>
<feature type="transmembrane region" description="Helical" evidence="13">
    <location>
        <begin position="102"/>
        <end position="122"/>
    </location>
</feature>
<dbReference type="PANTHER" id="PTHR14269">
    <property type="entry name" value="CDP-DIACYLGLYCEROL--GLYCEROL-3-PHOSPHATE 3-PHOSPHATIDYLTRANSFERASE-RELATED"/>
    <property type="match status" value="1"/>
</dbReference>
<keyword evidence="10" id="KW-1208">Phospholipid metabolism</keyword>
<proteinExistence type="inferred from homology"/>